<evidence type="ECO:0000256" key="11">
    <source>
        <dbReference type="ARBA" id="ARBA00023157"/>
    </source>
</evidence>
<evidence type="ECO:0000256" key="12">
    <source>
        <dbReference type="ARBA" id="ARBA00023180"/>
    </source>
</evidence>
<keyword evidence="19" id="KW-1185">Reference proteome</keyword>
<feature type="domain" description="Spondin-like TSP1" evidence="16">
    <location>
        <begin position="969"/>
        <end position="1014"/>
    </location>
</feature>
<reference evidence="18" key="2">
    <citation type="submission" date="2025-09" db="UniProtKB">
        <authorList>
            <consortium name="Ensembl"/>
        </authorList>
    </citation>
    <scope>IDENTIFICATION</scope>
</reference>
<dbReference type="GO" id="GO:0005886">
    <property type="term" value="C:plasma membrane"/>
    <property type="evidence" value="ECO:0007669"/>
    <property type="project" value="UniProtKB-SubCell"/>
</dbReference>
<keyword evidence="5 15" id="KW-0812">Transmembrane</keyword>
<dbReference type="Pfam" id="PF00090">
    <property type="entry name" value="TSP_1"/>
    <property type="match status" value="4"/>
</dbReference>
<dbReference type="FunFam" id="2.20.100.10:FF:000015">
    <property type="entry name" value="Thrombospondin, type I, domain containing 7A"/>
    <property type="match status" value="1"/>
</dbReference>
<feature type="transmembrane region" description="Helical" evidence="15">
    <location>
        <begin position="1525"/>
        <end position="1548"/>
    </location>
</feature>
<dbReference type="FunFam" id="2.20.100.10:FF:000027">
    <property type="entry name" value="Thrombospondin type 1 domain containing 7A"/>
    <property type="match status" value="1"/>
</dbReference>
<evidence type="ECO:0000256" key="5">
    <source>
        <dbReference type="ARBA" id="ARBA00022692"/>
    </source>
</evidence>
<keyword evidence="7" id="KW-0677">Repeat</keyword>
<keyword evidence="8" id="KW-0221">Differentiation</keyword>
<dbReference type="FunFam" id="2.20.100.10:FF:000017">
    <property type="entry name" value="Thrombospondin type 1 domain containing 7A"/>
    <property type="match status" value="1"/>
</dbReference>
<evidence type="ECO:0000256" key="15">
    <source>
        <dbReference type="SAM" id="Phobius"/>
    </source>
</evidence>
<evidence type="ECO:0000256" key="2">
    <source>
        <dbReference type="ARBA" id="ARBA00004316"/>
    </source>
</evidence>
<gene>
    <name evidence="18" type="primary">THSD7B</name>
</gene>
<dbReference type="FunFam" id="2.20.100.10:FF:000018">
    <property type="entry name" value="Thrombospondin type 1 domain containing 7A"/>
    <property type="match status" value="1"/>
</dbReference>
<evidence type="ECO:0000256" key="1">
    <source>
        <dbReference type="ARBA" id="ARBA00004251"/>
    </source>
</evidence>
<organism evidence="18 19">
    <name type="scientific">Sphenodon punctatus</name>
    <name type="common">Tuatara</name>
    <name type="synonym">Hatteria punctata</name>
    <dbReference type="NCBI Taxonomy" id="8508"/>
    <lineage>
        <taxon>Eukaryota</taxon>
        <taxon>Metazoa</taxon>
        <taxon>Chordata</taxon>
        <taxon>Craniata</taxon>
        <taxon>Vertebrata</taxon>
        <taxon>Euteleostomi</taxon>
        <taxon>Lepidosauria</taxon>
        <taxon>Sphenodontia</taxon>
        <taxon>Sphenodontidae</taxon>
        <taxon>Sphenodon</taxon>
    </lineage>
</organism>
<dbReference type="InterPro" id="IPR036383">
    <property type="entry name" value="TSP1_rpt_sf"/>
</dbReference>
<dbReference type="InterPro" id="IPR056991">
    <property type="entry name" value="TSP1_TSH7A-B_C"/>
</dbReference>
<evidence type="ECO:0000256" key="14">
    <source>
        <dbReference type="ARBA" id="ARBA00069078"/>
    </source>
</evidence>
<evidence type="ECO:0000256" key="4">
    <source>
        <dbReference type="ARBA" id="ARBA00022657"/>
    </source>
</evidence>
<evidence type="ECO:0000256" key="8">
    <source>
        <dbReference type="ARBA" id="ARBA00022782"/>
    </source>
</evidence>
<dbReference type="InterPro" id="IPR000884">
    <property type="entry name" value="TSP1_rpt"/>
</dbReference>
<evidence type="ECO:0000256" key="3">
    <source>
        <dbReference type="ARBA" id="ARBA00022475"/>
    </source>
</evidence>
<dbReference type="Pfam" id="PF23308">
    <property type="entry name" value="TSP1_TSH7A-B_C"/>
    <property type="match status" value="1"/>
</dbReference>
<feature type="domain" description="Spondin-like TSP1" evidence="16">
    <location>
        <begin position="1217"/>
        <end position="1270"/>
    </location>
</feature>
<feature type="domain" description="Spondin-like TSP1" evidence="16">
    <location>
        <begin position="1340"/>
        <end position="1399"/>
    </location>
</feature>
<proteinExistence type="predicted"/>
<evidence type="ECO:0000259" key="17">
    <source>
        <dbReference type="Pfam" id="PF23308"/>
    </source>
</evidence>
<dbReference type="GO" id="GO:0042995">
    <property type="term" value="C:cell projection"/>
    <property type="evidence" value="ECO:0007669"/>
    <property type="project" value="UniProtKB-SubCell"/>
</dbReference>
<dbReference type="InterPro" id="IPR044004">
    <property type="entry name" value="TSP1_spondin_dom"/>
</dbReference>
<feature type="domain" description="Thrombospondin type-1" evidence="17">
    <location>
        <begin position="1446"/>
        <end position="1483"/>
    </location>
</feature>
<dbReference type="FunFam" id="2.20.100.10:FF:000020">
    <property type="entry name" value="Thrombospondin type 1 domain containing 7A"/>
    <property type="match status" value="1"/>
</dbReference>
<evidence type="ECO:0000259" key="16">
    <source>
        <dbReference type="Pfam" id="PF19028"/>
    </source>
</evidence>
<comment type="subcellular location">
    <subcellularLocation>
        <location evidence="1">Cell membrane</location>
        <topology evidence="1">Single-pass type I membrane protein</topology>
    </subcellularLocation>
    <subcellularLocation>
        <location evidence="2">Cell projection</location>
    </subcellularLocation>
</comment>
<dbReference type="Proteomes" id="UP000694392">
    <property type="component" value="Unplaced"/>
</dbReference>
<evidence type="ECO:0000313" key="19">
    <source>
        <dbReference type="Proteomes" id="UP000694392"/>
    </source>
</evidence>
<dbReference type="FunFam" id="2.20.100.10:FF:000019">
    <property type="entry name" value="Thrombospondin type 1 domain containing 7A"/>
    <property type="match status" value="1"/>
</dbReference>
<dbReference type="GO" id="GO:0001525">
    <property type="term" value="P:angiogenesis"/>
    <property type="evidence" value="ECO:0007669"/>
    <property type="project" value="UniProtKB-KW"/>
</dbReference>
<dbReference type="FunFam" id="2.20.100.10:FF:000050">
    <property type="entry name" value="Thrombospondin type 1 domain containing 7B"/>
    <property type="match status" value="1"/>
</dbReference>
<dbReference type="GO" id="GO:0030154">
    <property type="term" value="P:cell differentiation"/>
    <property type="evidence" value="ECO:0007669"/>
    <property type="project" value="UniProtKB-KW"/>
</dbReference>
<dbReference type="PANTHER" id="PTHR11311">
    <property type="entry name" value="SPONDIN"/>
    <property type="match status" value="1"/>
</dbReference>
<dbReference type="PROSITE" id="PS50092">
    <property type="entry name" value="TSP1"/>
    <property type="match status" value="12"/>
</dbReference>
<reference evidence="18" key="1">
    <citation type="submission" date="2025-08" db="UniProtKB">
        <authorList>
            <consortium name="Ensembl"/>
        </authorList>
    </citation>
    <scope>IDENTIFICATION</scope>
</reference>
<keyword evidence="11" id="KW-1015">Disulfide bond</keyword>
<dbReference type="GeneTree" id="ENSGT00940000159262"/>
<keyword evidence="9 15" id="KW-1133">Transmembrane helix</keyword>
<protein>
    <recommendedName>
        <fullName evidence="14">Thrombospondin type-1 domain-containing protein 7A</fullName>
    </recommendedName>
</protein>
<dbReference type="OMA" id="WGPCSEN"/>
<dbReference type="InterPro" id="IPR051418">
    <property type="entry name" value="Spondin/Thrombospondin_T1"/>
</dbReference>
<feature type="domain" description="Spondin-like TSP1" evidence="16">
    <location>
        <begin position="164"/>
        <end position="213"/>
    </location>
</feature>
<evidence type="ECO:0000256" key="13">
    <source>
        <dbReference type="ARBA" id="ARBA00023273"/>
    </source>
</evidence>
<sequence>MARVATLGTACLNPSHALHLSGCSMAVPFSGHWGRCIGDCGSGGVQSRVVWCVHLEGWTTHHSNCEQNDRPENQKRCFKICDWHLELFEWDVSEWHICVLVPFAHGEVKPRTSECVTAQHGLQHRSVHCIQKLNRTIVASEICEYFTPRPPTEQACLIPCPRDCVVSEFSPWSECRKRCGKNLQHRTRSVIFPPLYGGSKCPNLTESRVCEVPISCPLGEEEYTYSLKVGPWSKCRLPLPKEVNLIGRTMLDFSSDSTERSTFKLQGYKHHHHSKPWDIEIGYQTRQVRCTRSDGKNAMLSLCVQETVPLTFQSCIMPKDCETSDWSAWSPCSKMCHSGDLSPGFRGRSRDTKHIAAGTGRACPDLEEKEACNIGGAGELLHPCPRFSWRTSEWKACEVTLLLEHQDPRRHRHTALCGGGIQVREVYCVQTPAAAASLQPPVITRPVEKKLCPGPAPSASQLCSIPCPSECLLSSWSVWGPCVHENCQGRKGFRMRQRHVIVEPTGNSGSCPHLVESIPCETLNPCYKWIISKGICFPDHGKCGYGNRIRKAACDEVPDDLCSEPPPPETVACEVPCAVDCVITEWSEWSSCSHSCSSKNTEGKQSRTRSILALPGEEYRLCNDHSCTQLYWETSPWGPCSEDTLVTALNATINWNGEATCGVGIQTRKVFCMKNNSVQVTTKRCPDSTRPETARPCLQLCKKDCVVTPFSEWTSCPTTCQHGNTTAVKQSRYRIIIQEAANWGKECPDTLFEERECEDVPLCPVYSWKTHKWSQCILVPDSVRQGILGINEACGHGLQSRAVTCISDNNHSADVTECMKWTEPMPSLVQECLISCKDDCTFTPWSKFTPCSLDCESTKSRRRSPTGRSRKRDKCQNTEVYPQVETETCPCETFTSRPHGNWSECILSGGKGELQLGMRFHGDTNECGEGVQLRAIACYDKTGRLVEPSHCSRSGYIEEACAVPCPFDCKLSDWSAWAPCTASCGTGVKIRSKWLKEKPYNGGRPCPKLDLKNQVYEAVPCYAECNQYSWVVEPWSPCKINNEQNSLHCGEGKQSRKIRCINATEDGEGVTVANTLCNQSEFPVETQKCTLHCPNECVMSDWGQWSKCPQSCDPNIMQTRTRYVLRSPSHAKACPEDSEMQHCILNQNCFQYQYNLTEWSTCQLSENAICGQGIRKRLLSCVRSNGKSVNMNYCEKLNLQKPAKLSIHCLVECVVNCQLSEWSAWSECSHTCGLAGQMLRTRSVIMQAQGEGRLCPTQLTQYRNCAVKPCYSWILGEWTPCKVKGGQCGDGFQVRNLTCVVHDGFISTMSKQVETTLCGDLPPKDGMLLLPCSLPCPGDCHLTEWSEWSACELTCIDGRSFEITGHQSRSRTFIIQSFENQDSCPEQVLETRPCSGGKCYNYIWKTSLWRDNERTVWCQRSDGINVTGMYAEPSNAQHGIGRIQCISACVPFCACSGVCGCERGYTEIMRSNGILDYCMKVPGLEDKKGDVKTVAAKNKPVNSKMHDIFNGWSIQPFNPDGKLKIWVYGVSAGGFLLIVFLIFTSYLVCKKPKPQQSTAPQQKPLTLAYDGDIDM</sequence>
<dbReference type="GO" id="GO:0030036">
    <property type="term" value="P:actin cytoskeleton organization"/>
    <property type="evidence" value="ECO:0007669"/>
    <property type="project" value="TreeGrafter"/>
</dbReference>
<dbReference type="FunFam" id="2.20.100.10:FF:000031">
    <property type="entry name" value="Thrombospondin type 1 domain containing 7A"/>
    <property type="match status" value="1"/>
</dbReference>
<keyword evidence="10 15" id="KW-0472">Membrane</keyword>
<evidence type="ECO:0000256" key="6">
    <source>
        <dbReference type="ARBA" id="ARBA00022729"/>
    </source>
</evidence>
<name>A0A8D0GVM4_SPHPU</name>
<keyword evidence="12" id="KW-0325">Glycoprotein</keyword>
<dbReference type="SUPFAM" id="SSF82895">
    <property type="entry name" value="TSP-1 type 1 repeat"/>
    <property type="match status" value="13"/>
</dbReference>
<keyword evidence="3" id="KW-1003">Cell membrane</keyword>
<evidence type="ECO:0000313" key="18">
    <source>
        <dbReference type="Ensembl" id="ENSSPUP00000014422.1"/>
    </source>
</evidence>
<evidence type="ECO:0000256" key="7">
    <source>
        <dbReference type="ARBA" id="ARBA00022737"/>
    </source>
</evidence>
<dbReference type="Ensembl" id="ENSSPUT00000015390.1">
    <property type="protein sequence ID" value="ENSSPUP00000014422.1"/>
    <property type="gene ID" value="ENSSPUG00000011098.1"/>
</dbReference>
<evidence type="ECO:0000256" key="9">
    <source>
        <dbReference type="ARBA" id="ARBA00022989"/>
    </source>
</evidence>
<keyword evidence="6" id="KW-0732">Signal</keyword>
<dbReference type="FunFam" id="2.20.100.10:FF:000014">
    <property type="entry name" value="Thrombospondin type 1 domain containing 7A"/>
    <property type="match status" value="1"/>
</dbReference>
<dbReference type="Pfam" id="PF19030">
    <property type="entry name" value="TSP1_ADAMTS"/>
    <property type="match status" value="3"/>
</dbReference>
<keyword evidence="13" id="KW-0966">Cell projection</keyword>
<dbReference type="Pfam" id="PF19028">
    <property type="entry name" value="TSP1_spondin"/>
    <property type="match status" value="5"/>
</dbReference>
<dbReference type="PANTHER" id="PTHR11311:SF7">
    <property type="entry name" value="THROMBOSPONDIN TYPE-1 DOMAIN-CONTAINING PROTEIN 7B"/>
    <property type="match status" value="1"/>
</dbReference>
<feature type="domain" description="Spondin-like TSP1" evidence="16">
    <location>
        <begin position="705"/>
        <end position="763"/>
    </location>
</feature>
<keyword evidence="4" id="KW-0037">Angiogenesis</keyword>
<dbReference type="Gene3D" id="2.20.100.10">
    <property type="entry name" value="Thrombospondin type-1 (TSP1) repeat"/>
    <property type="match status" value="10"/>
</dbReference>
<evidence type="ECO:0000256" key="10">
    <source>
        <dbReference type="ARBA" id="ARBA00023136"/>
    </source>
</evidence>
<dbReference type="SMART" id="SM00209">
    <property type="entry name" value="TSP1"/>
    <property type="match status" value="14"/>
</dbReference>
<accession>A0A8D0GVM4</accession>